<evidence type="ECO:0000313" key="5">
    <source>
        <dbReference type="Proteomes" id="UP000749559"/>
    </source>
</evidence>
<evidence type="ECO:0000313" key="4">
    <source>
        <dbReference type="EMBL" id="CAH1778059.1"/>
    </source>
</evidence>
<feature type="domain" description="Death" evidence="2">
    <location>
        <begin position="9"/>
        <end position="92"/>
    </location>
</feature>
<dbReference type="PROSITE" id="PS50017">
    <property type="entry name" value="DEATH_DOMAIN"/>
    <property type="match status" value="1"/>
</dbReference>
<keyword evidence="5" id="KW-1185">Reference proteome</keyword>
<sequence>MPKVINRIDERKLLQLAGKMGDQFIAIAGELYFTLAEIETFEASKSDPKSSRFKALVSWQNGLSEGDAQQILAKAMRNGGRSDLAETVEKWEINFDNKGDGAARSGYKYPNKFDMFDVTCYYCGKEGHYSSTCYSLKWRKRKLANVRRQIYLKYRKFPVGRSLATSSEICYR</sequence>
<evidence type="ECO:0000259" key="2">
    <source>
        <dbReference type="PROSITE" id="PS50017"/>
    </source>
</evidence>
<evidence type="ECO:0008006" key="6">
    <source>
        <dbReference type="Google" id="ProtNLM"/>
    </source>
</evidence>
<name>A0A8S4NAM5_OWEFU</name>
<dbReference type="GO" id="GO:0008270">
    <property type="term" value="F:zinc ion binding"/>
    <property type="evidence" value="ECO:0007669"/>
    <property type="project" value="UniProtKB-KW"/>
</dbReference>
<dbReference type="Gene3D" id="1.10.533.10">
    <property type="entry name" value="Death Domain, Fas"/>
    <property type="match status" value="1"/>
</dbReference>
<dbReference type="SUPFAM" id="SSF57756">
    <property type="entry name" value="Retrovirus zinc finger-like domains"/>
    <property type="match status" value="1"/>
</dbReference>
<dbReference type="PROSITE" id="PS50158">
    <property type="entry name" value="ZF_CCHC"/>
    <property type="match status" value="1"/>
</dbReference>
<dbReference type="AlphaFoldDB" id="A0A8S4NAM5"/>
<keyword evidence="1" id="KW-0862">Zinc</keyword>
<organism evidence="4 5">
    <name type="scientific">Owenia fusiformis</name>
    <name type="common">Polychaete worm</name>
    <dbReference type="NCBI Taxonomy" id="6347"/>
    <lineage>
        <taxon>Eukaryota</taxon>
        <taxon>Metazoa</taxon>
        <taxon>Spiralia</taxon>
        <taxon>Lophotrochozoa</taxon>
        <taxon>Annelida</taxon>
        <taxon>Polychaeta</taxon>
        <taxon>Sedentaria</taxon>
        <taxon>Canalipalpata</taxon>
        <taxon>Sabellida</taxon>
        <taxon>Oweniida</taxon>
        <taxon>Oweniidae</taxon>
        <taxon>Owenia</taxon>
    </lineage>
</organism>
<dbReference type="InterPro" id="IPR011029">
    <property type="entry name" value="DEATH-like_dom_sf"/>
</dbReference>
<accession>A0A8S4NAM5</accession>
<evidence type="ECO:0000259" key="3">
    <source>
        <dbReference type="PROSITE" id="PS50158"/>
    </source>
</evidence>
<dbReference type="GO" id="GO:0003676">
    <property type="term" value="F:nucleic acid binding"/>
    <property type="evidence" value="ECO:0007669"/>
    <property type="project" value="InterPro"/>
</dbReference>
<proteinExistence type="predicted"/>
<gene>
    <name evidence="4" type="ORF">OFUS_LOCUS5030</name>
</gene>
<dbReference type="InterPro" id="IPR001878">
    <property type="entry name" value="Znf_CCHC"/>
</dbReference>
<dbReference type="Pfam" id="PF00531">
    <property type="entry name" value="Death"/>
    <property type="match status" value="1"/>
</dbReference>
<feature type="domain" description="CCHC-type" evidence="3">
    <location>
        <begin position="120"/>
        <end position="133"/>
    </location>
</feature>
<dbReference type="Pfam" id="PF00098">
    <property type="entry name" value="zf-CCHC"/>
    <property type="match status" value="1"/>
</dbReference>
<dbReference type="Gene3D" id="4.10.60.10">
    <property type="entry name" value="Zinc finger, CCHC-type"/>
    <property type="match status" value="1"/>
</dbReference>
<dbReference type="InterPro" id="IPR000488">
    <property type="entry name" value="Death_dom"/>
</dbReference>
<dbReference type="SMART" id="SM00343">
    <property type="entry name" value="ZnF_C2HC"/>
    <property type="match status" value="1"/>
</dbReference>
<dbReference type="SUPFAM" id="SSF47986">
    <property type="entry name" value="DEATH domain"/>
    <property type="match status" value="1"/>
</dbReference>
<comment type="caution">
    <text evidence="4">The sequence shown here is derived from an EMBL/GenBank/DDBJ whole genome shotgun (WGS) entry which is preliminary data.</text>
</comment>
<reference evidence="4" key="1">
    <citation type="submission" date="2022-03" db="EMBL/GenBank/DDBJ databases">
        <authorList>
            <person name="Martin C."/>
        </authorList>
    </citation>
    <scope>NUCLEOTIDE SEQUENCE</scope>
</reference>
<feature type="non-terminal residue" evidence="4">
    <location>
        <position position="1"/>
    </location>
</feature>
<keyword evidence="1" id="KW-0479">Metal-binding</keyword>
<dbReference type="InterPro" id="IPR036875">
    <property type="entry name" value="Znf_CCHC_sf"/>
</dbReference>
<dbReference type="EMBL" id="CAIIXF020000002">
    <property type="protein sequence ID" value="CAH1778059.1"/>
    <property type="molecule type" value="Genomic_DNA"/>
</dbReference>
<protein>
    <recommendedName>
        <fullName evidence="6">CCHC-type domain-containing protein</fullName>
    </recommendedName>
</protein>
<keyword evidence="1" id="KW-0863">Zinc-finger</keyword>
<dbReference type="Proteomes" id="UP000749559">
    <property type="component" value="Unassembled WGS sequence"/>
</dbReference>
<evidence type="ECO:0000256" key="1">
    <source>
        <dbReference type="PROSITE-ProRule" id="PRU00047"/>
    </source>
</evidence>
<dbReference type="GO" id="GO:0007165">
    <property type="term" value="P:signal transduction"/>
    <property type="evidence" value="ECO:0007669"/>
    <property type="project" value="InterPro"/>
</dbReference>